<reference evidence="1 2" key="1">
    <citation type="journal article" date="2024" name="Commun. Biol.">
        <title>Comparative genomic analysis of thermophilic fungi reveals convergent evolutionary adaptations and gene losses.</title>
        <authorList>
            <person name="Steindorff A.S."/>
            <person name="Aguilar-Pontes M.V."/>
            <person name="Robinson A.J."/>
            <person name="Andreopoulos B."/>
            <person name="LaButti K."/>
            <person name="Kuo A."/>
            <person name="Mondo S."/>
            <person name="Riley R."/>
            <person name="Otillar R."/>
            <person name="Haridas S."/>
            <person name="Lipzen A."/>
            <person name="Grimwood J."/>
            <person name="Schmutz J."/>
            <person name="Clum A."/>
            <person name="Reid I.D."/>
            <person name="Moisan M.C."/>
            <person name="Butler G."/>
            <person name="Nguyen T.T.M."/>
            <person name="Dewar K."/>
            <person name="Conant G."/>
            <person name="Drula E."/>
            <person name="Henrissat B."/>
            <person name="Hansel C."/>
            <person name="Singer S."/>
            <person name="Hutchinson M.I."/>
            <person name="de Vries R.P."/>
            <person name="Natvig D.O."/>
            <person name="Powell A.J."/>
            <person name="Tsang A."/>
            <person name="Grigoriev I.V."/>
        </authorList>
    </citation>
    <scope>NUCLEOTIDE SEQUENCE [LARGE SCALE GENOMIC DNA]</scope>
    <source>
        <strain evidence="1 2">ATCC 24622</strain>
    </source>
</reference>
<proteinExistence type="predicted"/>
<evidence type="ECO:0000313" key="2">
    <source>
        <dbReference type="Proteomes" id="UP001586593"/>
    </source>
</evidence>
<comment type="caution">
    <text evidence="1">The sequence shown here is derived from an EMBL/GenBank/DDBJ whole genome shotgun (WGS) entry which is preliminary data.</text>
</comment>
<dbReference type="Proteomes" id="UP001586593">
    <property type="component" value="Unassembled WGS sequence"/>
</dbReference>
<accession>A0ABR3VX33</accession>
<dbReference type="EMBL" id="JAZHXJ010000981">
    <property type="protein sequence ID" value="KAL1847388.1"/>
    <property type="molecule type" value="Genomic_DNA"/>
</dbReference>
<gene>
    <name evidence="1" type="ORF">VTK73DRAFT_10371</name>
</gene>
<evidence type="ECO:0000313" key="1">
    <source>
        <dbReference type="EMBL" id="KAL1847388.1"/>
    </source>
</evidence>
<organism evidence="1 2">
    <name type="scientific">Phialemonium thermophilum</name>
    <dbReference type="NCBI Taxonomy" id="223376"/>
    <lineage>
        <taxon>Eukaryota</taxon>
        <taxon>Fungi</taxon>
        <taxon>Dikarya</taxon>
        <taxon>Ascomycota</taxon>
        <taxon>Pezizomycotina</taxon>
        <taxon>Sordariomycetes</taxon>
        <taxon>Sordariomycetidae</taxon>
        <taxon>Cephalothecales</taxon>
        <taxon>Cephalothecaceae</taxon>
        <taxon>Phialemonium</taxon>
    </lineage>
</organism>
<name>A0ABR3VX33_9PEZI</name>
<sequence length="170" mass="20010">MKFLAVPSNLFILDGEHIYNWKEFYSDESESMDSLARRAQSNDIVFLIRRDNWRHPSRNRLTWKAPRMNRMDIPKEMPTAALSGTSWVMASLFSHTQRGRERERERKLTKKSAHVTKRPTYIAGPWVSRKLGYGESKEGRHEGEWKLAVSVNCNGREREQETAEWRGSQR</sequence>
<keyword evidence="2" id="KW-1185">Reference proteome</keyword>
<protein>
    <submittedName>
        <fullName evidence="1">Uncharacterized protein</fullName>
    </submittedName>
</protein>